<keyword evidence="3" id="KW-0012">Acyltransferase</keyword>
<dbReference type="Proteomes" id="UP001501588">
    <property type="component" value="Unassembled WGS sequence"/>
</dbReference>
<feature type="transmembrane region" description="Helical" evidence="1">
    <location>
        <begin position="194"/>
        <end position="214"/>
    </location>
</feature>
<feature type="transmembrane region" description="Helical" evidence="1">
    <location>
        <begin position="169"/>
        <end position="188"/>
    </location>
</feature>
<dbReference type="InterPro" id="IPR050879">
    <property type="entry name" value="Acyltransferase_3"/>
</dbReference>
<proteinExistence type="predicted"/>
<name>A0ABP3QMY6_9PROT</name>
<reference evidence="4" key="1">
    <citation type="journal article" date="2019" name="Int. J. Syst. Evol. Microbiol.">
        <title>The Global Catalogue of Microorganisms (GCM) 10K type strain sequencing project: providing services to taxonomists for standard genome sequencing and annotation.</title>
        <authorList>
            <consortium name="The Broad Institute Genomics Platform"/>
            <consortium name="The Broad Institute Genome Sequencing Center for Infectious Disease"/>
            <person name="Wu L."/>
            <person name="Ma J."/>
        </authorList>
    </citation>
    <scope>NUCLEOTIDE SEQUENCE [LARGE SCALE GENOMIC DNA]</scope>
    <source>
        <strain evidence="4">JCM 9933</strain>
    </source>
</reference>
<dbReference type="GO" id="GO:0016746">
    <property type="term" value="F:acyltransferase activity"/>
    <property type="evidence" value="ECO:0007669"/>
    <property type="project" value="UniProtKB-KW"/>
</dbReference>
<feature type="transmembrane region" description="Helical" evidence="1">
    <location>
        <begin position="319"/>
        <end position="340"/>
    </location>
</feature>
<feature type="transmembrane region" description="Helical" evidence="1">
    <location>
        <begin position="86"/>
        <end position="108"/>
    </location>
</feature>
<keyword evidence="1" id="KW-1133">Transmembrane helix</keyword>
<evidence type="ECO:0000259" key="2">
    <source>
        <dbReference type="Pfam" id="PF01757"/>
    </source>
</evidence>
<dbReference type="EMBL" id="BAAAFZ010000047">
    <property type="protein sequence ID" value="GAA0590018.1"/>
    <property type="molecule type" value="Genomic_DNA"/>
</dbReference>
<dbReference type="PANTHER" id="PTHR23028">
    <property type="entry name" value="ACETYLTRANSFERASE"/>
    <property type="match status" value="1"/>
</dbReference>
<evidence type="ECO:0000256" key="1">
    <source>
        <dbReference type="SAM" id="Phobius"/>
    </source>
</evidence>
<feature type="transmembrane region" description="Helical" evidence="1">
    <location>
        <begin position="226"/>
        <end position="246"/>
    </location>
</feature>
<dbReference type="RefSeq" id="WP_343896234.1">
    <property type="nucleotide sequence ID" value="NZ_BAAAFZ010000047.1"/>
</dbReference>
<keyword evidence="1" id="KW-0812">Transmembrane</keyword>
<feature type="transmembrane region" description="Helical" evidence="1">
    <location>
        <begin position="46"/>
        <end position="65"/>
    </location>
</feature>
<protein>
    <submittedName>
        <fullName evidence="3">Acyltransferase</fullName>
    </submittedName>
</protein>
<comment type="caution">
    <text evidence="3">The sequence shown here is derived from an EMBL/GenBank/DDBJ whole genome shotgun (WGS) entry which is preliminary data.</text>
</comment>
<gene>
    <name evidence="3" type="ORF">GCM10009416_30700</name>
</gene>
<dbReference type="PANTHER" id="PTHR23028:SF131">
    <property type="entry name" value="BLR2367 PROTEIN"/>
    <property type="match status" value="1"/>
</dbReference>
<organism evidence="3 4">
    <name type="scientific">Craurococcus roseus</name>
    <dbReference type="NCBI Taxonomy" id="77585"/>
    <lineage>
        <taxon>Bacteria</taxon>
        <taxon>Pseudomonadati</taxon>
        <taxon>Pseudomonadota</taxon>
        <taxon>Alphaproteobacteria</taxon>
        <taxon>Acetobacterales</taxon>
        <taxon>Acetobacteraceae</taxon>
        <taxon>Craurococcus</taxon>
    </lineage>
</organism>
<dbReference type="InterPro" id="IPR002656">
    <property type="entry name" value="Acyl_transf_3_dom"/>
</dbReference>
<evidence type="ECO:0000313" key="3">
    <source>
        <dbReference type="EMBL" id="GAA0590018.1"/>
    </source>
</evidence>
<sequence>MNEIRSLTALRGVAALWVFGFHLWLLDHASPAPAYDGTPAATLFEHGWTGVDLFFILSGYILATVHPGLSAAGTSRFLVRRAFRLYPLHVATTLALAAGVALASAAGMELSRDGRYSWDDLPASLLLLHTFFSEPNRWNSVTWSISVELVCYALLPAVLPVMRRVPRRGLVAAAFALGAAAAVWIVALDAPSHGWPALVRGLFGFYLGCCVALASAGPGGEAGSRFGRHAGAWALAAAAVLAFGVVADLPSLVPPCTAVLVGALAAERGMMARALNAEPLVWLGRVSFSIYLLHMPVLAVLERLMPLHKLPLSPLGGALLRDAVALAVVLAASALAYRLVEEPGRRLPSRLGLLAPRPTPA</sequence>
<accession>A0ABP3QMY6</accession>
<feature type="transmembrane region" description="Helical" evidence="1">
    <location>
        <begin position="7"/>
        <end position="26"/>
    </location>
</feature>
<dbReference type="Pfam" id="PF01757">
    <property type="entry name" value="Acyl_transf_3"/>
    <property type="match status" value="1"/>
</dbReference>
<keyword evidence="1" id="KW-0472">Membrane</keyword>
<feature type="transmembrane region" description="Helical" evidence="1">
    <location>
        <begin position="141"/>
        <end position="162"/>
    </location>
</feature>
<keyword evidence="3" id="KW-0808">Transferase</keyword>
<evidence type="ECO:0000313" key="4">
    <source>
        <dbReference type="Proteomes" id="UP001501588"/>
    </source>
</evidence>
<keyword evidence="4" id="KW-1185">Reference proteome</keyword>
<feature type="domain" description="Acyltransferase 3" evidence="2">
    <location>
        <begin position="5"/>
        <end position="337"/>
    </location>
</feature>